<dbReference type="EMBL" id="BAYX01000004">
    <property type="protein sequence ID" value="GAJ92823.1"/>
    <property type="molecule type" value="Genomic_DNA"/>
</dbReference>
<dbReference type="PROSITE" id="PS51257">
    <property type="entry name" value="PROKAR_LIPOPROTEIN"/>
    <property type="match status" value="1"/>
</dbReference>
<proteinExistence type="predicted"/>
<dbReference type="InterPro" id="IPR027367">
    <property type="entry name" value="Gly-zipper_YMGG"/>
</dbReference>
<protein>
    <recommendedName>
        <fullName evidence="2">YMGG-like Gly-zipper domain-containing protein</fullName>
    </recommendedName>
</protein>
<organism evidence="3 4">
    <name type="scientific">Rhizobium rhizogenes NBRC 13257</name>
    <dbReference type="NCBI Taxonomy" id="1220581"/>
    <lineage>
        <taxon>Bacteria</taxon>
        <taxon>Pseudomonadati</taxon>
        <taxon>Pseudomonadota</taxon>
        <taxon>Alphaproteobacteria</taxon>
        <taxon>Hyphomicrobiales</taxon>
        <taxon>Rhizobiaceae</taxon>
        <taxon>Rhizobium/Agrobacterium group</taxon>
        <taxon>Rhizobium</taxon>
    </lineage>
</organism>
<feature type="region of interest" description="Disordered" evidence="1">
    <location>
        <begin position="86"/>
        <end position="105"/>
    </location>
</feature>
<dbReference type="RefSeq" id="WP_007690049.1">
    <property type="nucleotide sequence ID" value="NZ_BAYX01000004.1"/>
</dbReference>
<evidence type="ECO:0000313" key="4">
    <source>
        <dbReference type="Proteomes" id="UP000026941"/>
    </source>
</evidence>
<sequence>MKKVLMLALVGLSIASCTPTEQGAGIGAASGAIIGGAVTGNVRGAAVGAAIGGVSGAVIGSVAEQPGQCYYRDRYGRRYIDNCPRGGYRDDGGYRGGYGGYNSGY</sequence>
<dbReference type="AlphaFoldDB" id="A0AA87PZU4"/>
<feature type="compositionally biased region" description="Gly residues" evidence="1">
    <location>
        <begin position="94"/>
        <end position="105"/>
    </location>
</feature>
<gene>
    <name evidence="3" type="ORF">RRH01S_04_03770</name>
</gene>
<feature type="domain" description="YMGG-like Gly-zipper" evidence="2">
    <location>
        <begin position="20"/>
        <end position="61"/>
    </location>
</feature>
<evidence type="ECO:0000313" key="3">
    <source>
        <dbReference type="EMBL" id="GAJ92823.1"/>
    </source>
</evidence>
<evidence type="ECO:0000256" key="1">
    <source>
        <dbReference type="SAM" id="MobiDB-lite"/>
    </source>
</evidence>
<dbReference type="GeneID" id="86849878"/>
<accession>A0AA87PZU4</accession>
<comment type="caution">
    <text evidence="3">The sequence shown here is derived from an EMBL/GenBank/DDBJ whole genome shotgun (WGS) entry which is preliminary data.</text>
</comment>
<dbReference type="Proteomes" id="UP000026941">
    <property type="component" value="Unassembled WGS sequence"/>
</dbReference>
<name>A0AA87PZU4_RHIRH</name>
<reference evidence="3 4" key="1">
    <citation type="submission" date="2014-05" db="EMBL/GenBank/DDBJ databases">
        <title>Whole genome shotgun sequence of Rhizobium rhizogenes NBRC 13257.</title>
        <authorList>
            <person name="Katano-Makiyama Y."/>
            <person name="Hosoyama A."/>
            <person name="Hashimoto M."/>
            <person name="Hosoyama Y."/>
            <person name="Noguchi M."/>
            <person name="Tsuchikane K."/>
            <person name="Kimura A."/>
            <person name="Ohji S."/>
            <person name="Ichikawa N."/>
            <person name="Yamazoe A."/>
            <person name="Fujita N."/>
        </authorList>
    </citation>
    <scope>NUCLEOTIDE SEQUENCE [LARGE SCALE GENOMIC DNA]</scope>
    <source>
        <strain evidence="3 4">NBRC 13257</strain>
    </source>
</reference>
<dbReference type="Pfam" id="PF13441">
    <property type="entry name" value="Gly-zipper_YMGG"/>
    <property type="match status" value="1"/>
</dbReference>
<evidence type="ECO:0000259" key="2">
    <source>
        <dbReference type="Pfam" id="PF13441"/>
    </source>
</evidence>